<dbReference type="InterPro" id="IPR005636">
    <property type="entry name" value="DTW"/>
</dbReference>
<evidence type="ECO:0000256" key="4">
    <source>
        <dbReference type="ARBA" id="ARBA00022694"/>
    </source>
</evidence>
<dbReference type="Pfam" id="PF03942">
    <property type="entry name" value="DTW"/>
    <property type="match status" value="1"/>
</dbReference>
<dbReference type="Proteomes" id="UP001202134">
    <property type="component" value="Unassembled WGS sequence"/>
</dbReference>
<evidence type="ECO:0000256" key="1">
    <source>
        <dbReference type="ARBA" id="ARBA00012386"/>
    </source>
</evidence>
<dbReference type="PANTHER" id="PTHR21392">
    <property type="entry name" value="TRNA-URIDINE AMINOCARBOXYPROPYLTRANSFERASE 2"/>
    <property type="match status" value="1"/>
</dbReference>
<dbReference type="SMART" id="SM01144">
    <property type="entry name" value="DTW"/>
    <property type="match status" value="1"/>
</dbReference>
<keyword evidence="3" id="KW-0949">S-adenosyl-L-methionine</keyword>
<keyword evidence="2" id="KW-0808">Transferase</keyword>
<sequence length="274" mass="31302">MAIPPEQQHAVHRLYQYRKSISTKPFAARGMKLIRCPWCLLGEIFCTCEHRQYLNTSASFMLIMYDDEVLKPTNSGRLIADTVPNTSAFLWSRKEPNKQMIEMINDAQYQPLLIFPAQYAQEGQQVVEHIDQLSVCKQSNIDNAVNASLAHQADKPKKIPLLILLDGSWRQAIKMFRKSPYLHDLPLLSFNPETLATYELRKGSHDFQLSTAEVAALAFSAIDEPKNGEALSSWFELFVESSLLGRNRRLKEDIVPIENYIDKFKQAMIIAKEG</sequence>
<dbReference type="EMBL" id="JAKIKU010000003">
    <property type="protein sequence ID" value="MCL1044998.1"/>
    <property type="molecule type" value="Genomic_DNA"/>
</dbReference>
<evidence type="ECO:0000256" key="3">
    <source>
        <dbReference type="ARBA" id="ARBA00022691"/>
    </source>
</evidence>
<proteinExistence type="predicted"/>
<accession>A0ABT0KMD3</accession>
<evidence type="ECO:0000259" key="5">
    <source>
        <dbReference type="SMART" id="SM01144"/>
    </source>
</evidence>
<dbReference type="InterPro" id="IPR039262">
    <property type="entry name" value="DTWD2/TAPT"/>
</dbReference>
<keyword evidence="7" id="KW-1185">Reference proteome</keyword>
<evidence type="ECO:0000313" key="7">
    <source>
        <dbReference type="Proteomes" id="UP001202134"/>
    </source>
</evidence>
<evidence type="ECO:0000313" key="6">
    <source>
        <dbReference type="EMBL" id="MCL1044998.1"/>
    </source>
</evidence>
<protein>
    <recommendedName>
        <fullName evidence="1">tRNA-uridine aminocarboxypropyltransferase</fullName>
        <ecNumber evidence="1">2.5.1.25</ecNumber>
    </recommendedName>
</protein>
<organism evidence="6 7">
    <name type="scientific">Shewanella electrodiphila</name>
    <dbReference type="NCBI Taxonomy" id="934143"/>
    <lineage>
        <taxon>Bacteria</taxon>
        <taxon>Pseudomonadati</taxon>
        <taxon>Pseudomonadota</taxon>
        <taxon>Gammaproteobacteria</taxon>
        <taxon>Alteromonadales</taxon>
        <taxon>Shewanellaceae</taxon>
        <taxon>Shewanella</taxon>
    </lineage>
</organism>
<dbReference type="EC" id="2.5.1.25" evidence="1"/>
<dbReference type="PANTHER" id="PTHR21392:SF1">
    <property type="entry name" value="TRNA-URIDINE AMINOCARBOXYPROPYLTRANSFERASE"/>
    <property type="match status" value="1"/>
</dbReference>
<feature type="domain" description="DTW" evidence="5">
    <location>
        <begin position="32"/>
        <end position="247"/>
    </location>
</feature>
<reference evidence="6 7" key="1">
    <citation type="submission" date="2022-01" db="EMBL/GenBank/DDBJ databases">
        <title>Whole genome-based taxonomy of the Shewanellaceae.</title>
        <authorList>
            <person name="Martin-Rodriguez A.J."/>
        </authorList>
    </citation>
    <scope>NUCLEOTIDE SEQUENCE [LARGE SCALE GENOMIC DNA]</scope>
    <source>
        <strain evidence="6 7">DSM 24955</strain>
    </source>
</reference>
<evidence type="ECO:0000256" key="2">
    <source>
        <dbReference type="ARBA" id="ARBA00022679"/>
    </source>
</evidence>
<comment type="caution">
    <text evidence="6">The sequence shown here is derived from an EMBL/GenBank/DDBJ whole genome shotgun (WGS) entry which is preliminary data.</text>
</comment>
<keyword evidence="4" id="KW-0819">tRNA processing</keyword>
<name>A0ABT0KMD3_9GAMM</name>
<gene>
    <name evidence="6" type="ORF">L2737_06595</name>
</gene>